<dbReference type="EnsemblMetazoa" id="CPIJ016542-RA">
    <property type="protein sequence ID" value="CPIJ016542-PA"/>
    <property type="gene ID" value="CPIJ016542"/>
</dbReference>
<organism>
    <name type="scientific">Culex quinquefasciatus</name>
    <name type="common">Southern house mosquito</name>
    <name type="synonym">Culex pungens</name>
    <dbReference type="NCBI Taxonomy" id="7176"/>
    <lineage>
        <taxon>Eukaryota</taxon>
        <taxon>Metazoa</taxon>
        <taxon>Ecdysozoa</taxon>
        <taxon>Arthropoda</taxon>
        <taxon>Hexapoda</taxon>
        <taxon>Insecta</taxon>
        <taxon>Pterygota</taxon>
        <taxon>Neoptera</taxon>
        <taxon>Endopterygota</taxon>
        <taxon>Diptera</taxon>
        <taxon>Nematocera</taxon>
        <taxon>Culicoidea</taxon>
        <taxon>Culicidae</taxon>
        <taxon>Culicinae</taxon>
        <taxon>Culicini</taxon>
        <taxon>Culex</taxon>
        <taxon>Culex</taxon>
    </lineage>
</organism>
<dbReference type="AlphaFoldDB" id="B0XAH9"/>
<dbReference type="VEuPathDB" id="VectorBase:CPIJ016542"/>
<dbReference type="EMBL" id="DS232584">
    <property type="protein sequence ID" value="EDS43715.1"/>
    <property type="molecule type" value="Genomic_DNA"/>
</dbReference>
<dbReference type="GO" id="GO:0030623">
    <property type="term" value="F:U5 snRNA binding"/>
    <property type="evidence" value="ECO:0007669"/>
    <property type="project" value="TreeGrafter"/>
</dbReference>
<dbReference type="InParanoid" id="B0XAH9"/>
<dbReference type="GO" id="GO:0046540">
    <property type="term" value="C:U4/U6 x U5 tri-snRNP complex"/>
    <property type="evidence" value="ECO:0007669"/>
    <property type="project" value="TreeGrafter"/>
</dbReference>
<dbReference type="GO" id="GO:0003924">
    <property type="term" value="F:GTPase activity"/>
    <property type="evidence" value="ECO:0007669"/>
    <property type="project" value="TreeGrafter"/>
</dbReference>
<dbReference type="STRING" id="7176.B0XAH9"/>
<dbReference type="GO" id="GO:0000398">
    <property type="term" value="P:mRNA splicing, via spliceosome"/>
    <property type="evidence" value="ECO:0007669"/>
    <property type="project" value="TreeGrafter"/>
</dbReference>
<reference evidence="2" key="1">
    <citation type="submission" date="2007-03" db="EMBL/GenBank/DDBJ databases">
        <title>Annotation of Culex pipiens quinquefasciatus.</title>
        <authorList>
            <consortium name="The Broad Institute Genome Sequencing Platform"/>
            <person name="Atkinson P.W."/>
            <person name="Hemingway J."/>
            <person name="Christensen B.M."/>
            <person name="Higgs S."/>
            <person name="Kodira C."/>
            <person name="Hannick L."/>
            <person name="Megy K."/>
            <person name="O'Leary S."/>
            <person name="Pearson M."/>
            <person name="Haas B.J."/>
            <person name="Mauceli E."/>
            <person name="Wortman J.R."/>
            <person name="Lee N.H."/>
            <person name="Guigo R."/>
            <person name="Stanke M."/>
            <person name="Alvarado L."/>
            <person name="Amedeo P."/>
            <person name="Antoine C.H."/>
            <person name="Arensburger P."/>
            <person name="Bidwell S.L."/>
            <person name="Crawford M."/>
            <person name="Camaro F."/>
            <person name="Devon K."/>
            <person name="Engels R."/>
            <person name="Hammond M."/>
            <person name="Howarth C."/>
            <person name="Koehrsen M."/>
            <person name="Lawson D."/>
            <person name="Montgomery P."/>
            <person name="Nene V."/>
            <person name="Nusbaum C."/>
            <person name="Puiu D."/>
            <person name="Romero-Severson J."/>
            <person name="Severson D.W."/>
            <person name="Shumway M."/>
            <person name="Sisk P."/>
            <person name="Stolte C."/>
            <person name="Zeng Q."/>
            <person name="Eisenstadt E."/>
            <person name="Fraser-Liggett C."/>
            <person name="Strausberg R."/>
            <person name="Galagan J."/>
            <person name="Birren B."/>
            <person name="Collins F.H."/>
        </authorList>
    </citation>
    <scope>NUCLEOTIDE SEQUENCE [LARGE SCALE GENOMIC DNA]</scope>
    <source>
        <strain evidence="2">JHB</strain>
    </source>
</reference>
<dbReference type="Proteomes" id="UP000002320">
    <property type="component" value="Unassembled WGS sequence"/>
</dbReference>
<name>B0XAH9_CULQU</name>
<dbReference type="Gene3D" id="3.30.230.10">
    <property type="match status" value="1"/>
</dbReference>
<evidence type="ECO:0000313" key="3">
    <source>
        <dbReference type="EnsemblMetazoa" id="CPIJ016542-PA"/>
    </source>
</evidence>
<dbReference type="GO" id="GO:0005829">
    <property type="term" value="C:cytosol"/>
    <property type="evidence" value="ECO:0007669"/>
    <property type="project" value="TreeGrafter"/>
</dbReference>
<accession>B0XAH9</accession>
<dbReference type="GO" id="GO:0071007">
    <property type="term" value="C:U2-type catalytic step 2 spliceosome"/>
    <property type="evidence" value="ECO:0007669"/>
    <property type="project" value="TreeGrafter"/>
</dbReference>
<proteinExistence type="predicted"/>
<evidence type="ECO:0000256" key="1">
    <source>
        <dbReference type="SAM" id="MobiDB-lite"/>
    </source>
</evidence>
<dbReference type="InterPro" id="IPR020568">
    <property type="entry name" value="Ribosomal_Su5_D2-typ_SF"/>
</dbReference>
<dbReference type="PANTHER" id="PTHR42908">
    <property type="entry name" value="TRANSLATION ELONGATION FACTOR-RELATED"/>
    <property type="match status" value="1"/>
</dbReference>
<reference evidence="3" key="2">
    <citation type="submission" date="2020-05" db="UniProtKB">
        <authorList>
            <consortium name="EnsemblMetazoa"/>
        </authorList>
    </citation>
    <scope>IDENTIFICATION</scope>
    <source>
        <strain evidence="3">JHB</strain>
    </source>
</reference>
<evidence type="ECO:0000313" key="4">
    <source>
        <dbReference type="Proteomes" id="UP000002320"/>
    </source>
</evidence>
<dbReference type="VEuPathDB" id="VectorBase:CQUJHB005382"/>
<gene>
    <name evidence="3" type="primary">6049969</name>
    <name evidence="2" type="ORF">CpipJ_CPIJ016542</name>
</gene>
<dbReference type="InterPro" id="IPR014721">
    <property type="entry name" value="Ribsml_uS5_D2-typ_fold_subgr"/>
</dbReference>
<dbReference type="PANTHER" id="PTHR42908:SF6">
    <property type="entry name" value="116 KDA U5 SMALL NUCLEAR RIBONUCLEOPROTEIN COMPONENT"/>
    <property type="match status" value="1"/>
</dbReference>
<evidence type="ECO:0000313" key="2">
    <source>
        <dbReference type="EMBL" id="EDS43715.1"/>
    </source>
</evidence>
<dbReference type="SUPFAM" id="SSF54211">
    <property type="entry name" value="Ribosomal protein S5 domain 2-like"/>
    <property type="match status" value="1"/>
</dbReference>
<dbReference type="InterPro" id="IPR035647">
    <property type="entry name" value="EFG_III/V"/>
</dbReference>
<dbReference type="SUPFAM" id="SSF54980">
    <property type="entry name" value="EF-G C-terminal domain-like"/>
    <property type="match status" value="1"/>
</dbReference>
<sequence length="713" mass="79865">MEVGIPWPVWYPTQTAIADVHLWIPPWEPQCPENLSVYETCSHCGVKFSNSLIPSRAASSSCTAARSSTRMSGTTKLRNCSNFNLLSTPRCLSTNSAQHGSSSRPDRIGELNGYLEEKLISYGYFLVSQANPLKVTVTTGRRNFTIQTLNMVVLLRPVPAGKPFVESFGPNWWSSNPESRPPGMRCILDLDYPGLPAATRCSTGRMGFSNRCDDQDQALYKQRRTDVEVIVPTPDFSGWKASAHSEQDPRRLSFGHSAYMLEQLWYKQRSEAGYADRIARGPCGAWSSRIISVTKNISERMTRKSSESASETAIWRIALLATDELRISRFKRSTNARSVLELKDDATMPPANTHLPAITADSARSPAQQLHIETCSDRSEWSSGQACNHRHCRCSRLSEREDPAGQWRLYDRQKQNNNAAEGHPGGAKTKGDQEPKVRQKGFLSVLRNVLVKRTCRTFVGRLRVQDLSSPEAAPVNSTVPGLHDARPAQDVLRDWPMAGSVVTFCESVVETSSLMCFAETPNKNNKIMMIAELLDKGLVEDIENESVCIRLKREQARRVLSGQLRLVSGRGTIDLGLWSGQHQLKQSSARCRQRLHREPFHRGGGPNLPQSRLLRLMEPYLFVEVQDPADCVSFVYTVLARRRGHVTQDAPVPSSSLYAIKDFIRVAVEGSSARSTSQRNSLRDILQLIARTDTPRDLIYDIFKCHSLVLFYP</sequence>
<dbReference type="Gene3D" id="3.30.70.240">
    <property type="match status" value="1"/>
</dbReference>
<feature type="region of interest" description="Disordered" evidence="1">
    <location>
        <begin position="414"/>
        <end position="436"/>
    </location>
</feature>
<protein>
    <submittedName>
        <fullName evidence="2 3">Uncharacterized protein</fullName>
    </submittedName>
</protein>
<keyword evidence="4" id="KW-1185">Reference proteome</keyword>
<dbReference type="KEGG" id="cqu:CpipJ_CPIJ016542"/>
<dbReference type="OrthoDB" id="364892at2759"/>
<dbReference type="HOGENOM" id="CLU_385550_0_0_1"/>
<dbReference type="VEuPathDB" id="VectorBase:CQUJHB012341"/>
<dbReference type="eggNOG" id="KOG0468">
    <property type="taxonomic scope" value="Eukaryota"/>
</dbReference>